<sequence>METNGKNLLRLRHQYASYCNGCEPRCLTIEETKQGNFFLIDEYVILNEGDETVDLTANDSDGREAGADVIVAKDDEIIGCQVDDSDGREAGTGRLGCDSHHALVISDSSDEDDGWHS</sequence>
<protein>
    <submittedName>
        <fullName evidence="1">Uncharacterized protein</fullName>
    </submittedName>
</protein>
<dbReference type="EMBL" id="JAPDRK010000016">
    <property type="protein sequence ID" value="KAJ9605341.1"/>
    <property type="molecule type" value="Genomic_DNA"/>
</dbReference>
<name>A0AA38X1Z5_9EURO</name>
<reference evidence="1" key="1">
    <citation type="submission" date="2022-10" db="EMBL/GenBank/DDBJ databases">
        <title>Culturing micro-colonial fungi from biological soil crusts in the Mojave desert and describing Neophaeococcomyces mojavensis, and introducing the new genera and species Taxawa tesnikishii.</title>
        <authorList>
            <person name="Kurbessoian T."/>
            <person name="Stajich J.E."/>
        </authorList>
    </citation>
    <scope>NUCLEOTIDE SEQUENCE</scope>
    <source>
        <strain evidence="1">TK_41</strain>
    </source>
</reference>
<dbReference type="AlphaFoldDB" id="A0AA38X1Z5"/>
<organism evidence="1 2">
    <name type="scientific">Cladophialophora chaetospira</name>
    <dbReference type="NCBI Taxonomy" id="386627"/>
    <lineage>
        <taxon>Eukaryota</taxon>
        <taxon>Fungi</taxon>
        <taxon>Dikarya</taxon>
        <taxon>Ascomycota</taxon>
        <taxon>Pezizomycotina</taxon>
        <taxon>Eurotiomycetes</taxon>
        <taxon>Chaetothyriomycetidae</taxon>
        <taxon>Chaetothyriales</taxon>
        <taxon>Herpotrichiellaceae</taxon>
        <taxon>Cladophialophora</taxon>
    </lineage>
</organism>
<comment type="caution">
    <text evidence="1">The sequence shown here is derived from an EMBL/GenBank/DDBJ whole genome shotgun (WGS) entry which is preliminary data.</text>
</comment>
<dbReference type="Proteomes" id="UP001172673">
    <property type="component" value="Unassembled WGS sequence"/>
</dbReference>
<evidence type="ECO:0000313" key="1">
    <source>
        <dbReference type="EMBL" id="KAJ9605341.1"/>
    </source>
</evidence>
<gene>
    <name evidence="1" type="ORF">H2200_009998</name>
</gene>
<evidence type="ECO:0000313" key="2">
    <source>
        <dbReference type="Proteomes" id="UP001172673"/>
    </source>
</evidence>
<accession>A0AA38X1Z5</accession>
<keyword evidence="2" id="KW-1185">Reference proteome</keyword>
<proteinExistence type="predicted"/>